<organism evidence="4 5">
    <name type="scientific">Micromonospora sicca</name>
    <dbReference type="NCBI Taxonomy" id="2202420"/>
    <lineage>
        <taxon>Bacteria</taxon>
        <taxon>Bacillati</taxon>
        <taxon>Actinomycetota</taxon>
        <taxon>Actinomycetes</taxon>
        <taxon>Micromonosporales</taxon>
        <taxon>Micromonosporaceae</taxon>
        <taxon>Micromonospora</taxon>
    </lineage>
</organism>
<dbReference type="InterPro" id="IPR024975">
    <property type="entry name" value="NOV_C"/>
</dbReference>
<comment type="caution">
    <text evidence="4">The sequence shown here is derived from an EMBL/GenBank/DDBJ whole genome shotgun (WGS) entry which is preliminary data.</text>
</comment>
<name>A0ABU5JJJ1_9ACTN</name>
<protein>
    <submittedName>
        <fullName evidence="4">DUF3883 domain-containing protein</fullName>
    </submittedName>
</protein>
<reference evidence="4 5" key="1">
    <citation type="submission" date="2023-12" db="EMBL/GenBank/DDBJ databases">
        <title>Micromonospora sp. nov., isolated from Atacama Desert.</title>
        <authorList>
            <person name="Carro L."/>
            <person name="Golinska P."/>
            <person name="Klenk H.-P."/>
            <person name="Goodfellow M."/>
        </authorList>
    </citation>
    <scope>NUCLEOTIDE SEQUENCE [LARGE SCALE GENOMIC DNA]</scope>
    <source>
        <strain evidence="4 5">4G53</strain>
    </source>
</reference>
<dbReference type="Pfam" id="PF25794">
    <property type="entry name" value="SACS"/>
    <property type="match status" value="1"/>
</dbReference>
<proteinExistence type="predicted"/>
<feature type="domain" description="Protein NO VEIN C-terminal" evidence="2">
    <location>
        <begin position="1369"/>
        <end position="1456"/>
    </location>
</feature>
<dbReference type="RefSeq" id="WP_322442500.1">
    <property type="nucleotide sequence ID" value="NZ_JAXOTQ010000036.1"/>
</dbReference>
<dbReference type="InterPro" id="IPR052972">
    <property type="entry name" value="Sacsin_chaperone_reg"/>
</dbReference>
<evidence type="ECO:0000313" key="5">
    <source>
        <dbReference type="Proteomes" id="UP001290101"/>
    </source>
</evidence>
<feature type="region of interest" description="Disordered" evidence="1">
    <location>
        <begin position="1228"/>
        <end position="1346"/>
    </location>
</feature>
<dbReference type="SUPFAM" id="SSF55874">
    <property type="entry name" value="ATPase domain of HSP90 chaperone/DNA topoisomerase II/histidine kinase"/>
    <property type="match status" value="1"/>
</dbReference>
<keyword evidence="5" id="KW-1185">Reference proteome</keyword>
<gene>
    <name evidence="4" type="ORF">U2F25_25600</name>
</gene>
<dbReference type="InterPro" id="IPR058210">
    <property type="entry name" value="SACS/Nov_dom"/>
</dbReference>
<evidence type="ECO:0000256" key="1">
    <source>
        <dbReference type="SAM" id="MobiDB-lite"/>
    </source>
</evidence>
<accession>A0ABU5JJJ1</accession>
<sequence length="1493" mass="163903">MLRDLTGFATLTFELLQNADDAGATTLRVDITHDALVVFNDAVFSDCGDQDLAPGECLFLAERGHRCDFHSFREVASGDKRDRIDTTGAFGIGFTAVYQVADTAVLVSNGRRWDIDEMQPEERRIMESPASDADGTMFILPWARDPNSLFRQATGSAAIAPDGPQRLFDTLVGALPTAMLFLRHVRTVELLRDGQTVCRYVREDADDLCEIIGGDEARQWLMLHGEFAEDAAALREEFPGKIEDGRRSDVTVAVPLTDDVDGLLCAYLPTDERSGLPLHVNADFYPESDRRHLIVDSFHGQWNRLAVRAAARVLADRLPDFAPLLGHEQLWRLIFAAYEARAARPDTGIGAFWEEINGILATSPVMWTTTSEWTTPANAVFLYSSDEDEVIPVLEQLGLLVMHPDVGAFVRRMPGRSGARQLSIEILATALQDKGLTGPTSAADLPAAIATRELREILWRELERLLTRTTSSVDRMPLRRTAVVPGTDGRLWPAEQLKRADHLLTARLVTDLGLGVALLDETALPSGCEGLTALCPRLDLPFVLTLLANNDGAQRLRDALDIQRVTAAHFLSWLRSYEQAILVNRDLRTRVRALPIYPTGSGYRRLDEVVLPGGFTDRLGIAEAIATEQVSEHIGFLERLGVKRLTLHTYLTDFLPHAAHRRGMLIDSRWRQLVVDLATRLDQFDNDAQVRQALAPLPLVACGTGFVAASSCYFASETVAEVLGAQAPVARPLPGHESSTKSLYEWLGVAHEPRLLDVVKRARRLAAGAQDASARQSVAAIITFLGRLVPDRRTPAPAELNPLRELAWLPARGDNTWYRPAEVHNIFRQTLFATQGRFLAVPATLQQDGANFLHWLGVQTNPSVPQVVANLLTLVRRGAPVGRDVYAELNRNSTDEALGPLVGVACLPLPDGGYVAPTAVFRQQNPFERFRWQLESEFDAFGDLLDRLGVKRVPDHDDARAVLIDVAREQRQRFHEPVVDEHDLAVIWRCWQMLDAALARGDVDGDWFGPLRDLPVVPNAAAVLTPPTRLLIDDMPGVAEALNVGDAVIRRKEGMWRAFQAAGVRSMTEAVTVEILEIHETTRVGAVLEQMEIRRPALARVLDRNTQGLQRLAETLAELSFPQSPVLRVRYHLRDFGLASGDTRLRALYVPADPGVDREAQLISCPHDDGWPWMLIAKELARALYPGETPGPLASSLYVALNAPSLDAAHSALDDAGWPRLEHVDVTPAQAGPTAGFGNDTPAGEPHNSQPQHTPDGAADAEHTINEPNDTGTTAGMQPVGTTRNRATGARPTADHDPLGGAPDATPEVSDGRTGQCPSDAYSPPSPRRPPEDAAMPRGPRGRLRSYVMIDDSERATRTAMDRSPVDRAGISRVVAAERGAGRHPEVMAHNNPGFDVTSRDDTGQVLRHIEVKSTAGAWSDMGVAVSRRQFDFAQQHPDTFWLYVVEHALDDAQARILRIANPVTRAEEFRFDGGWAAVSEDAGSDPAPPAQM</sequence>
<feature type="compositionally biased region" description="Polar residues" evidence="1">
    <location>
        <begin position="1266"/>
        <end position="1286"/>
    </location>
</feature>
<feature type="domain" description="Sacsin/Nov" evidence="3">
    <location>
        <begin position="12"/>
        <end position="109"/>
    </location>
</feature>
<evidence type="ECO:0000259" key="2">
    <source>
        <dbReference type="Pfam" id="PF13020"/>
    </source>
</evidence>
<dbReference type="InterPro" id="IPR036890">
    <property type="entry name" value="HATPase_C_sf"/>
</dbReference>
<dbReference type="Proteomes" id="UP001290101">
    <property type="component" value="Unassembled WGS sequence"/>
</dbReference>
<dbReference type="PANTHER" id="PTHR15600:SF42">
    <property type="entry name" value="SACSIN"/>
    <property type="match status" value="1"/>
</dbReference>
<dbReference type="PANTHER" id="PTHR15600">
    <property type="entry name" value="SACSIN"/>
    <property type="match status" value="1"/>
</dbReference>
<dbReference type="EMBL" id="JAXOTQ010000036">
    <property type="protein sequence ID" value="MDZ5492804.1"/>
    <property type="molecule type" value="Genomic_DNA"/>
</dbReference>
<evidence type="ECO:0000313" key="4">
    <source>
        <dbReference type="EMBL" id="MDZ5492804.1"/>
    </source>
</evidence>
<evidence type="ECO:0000259" key="3">
    <source>
        <dbReference type="Pfam" id="PF25794"/>
    </source>
</evidence>
<dbReference type="Pfam" id="PF13020">
    <property type="entry name" value="NOV_C"/>
    <property type="match status" value="1"/>
</dbReference>